<dbReference type="OrthoDB" id="45365at2759"/>
<dbReference type="Gene3D" id="2.120.10.80">
    <property type="entry name" value="Kelch-type beta propeller"/>
    <property type="match status" value="1"/>
</dbReference>
<dbReference type="InterPro" id="IPR011333">
    <property type="entry name" value="SKP1/BTB/POZ_sf"/>
</dbReference>
<dbReference type="GO" id="GO:0003779">
    <property type="term" value="F:actin binding"/>
    <property type="evidence" value="ECO:0007669"/>
    <property type="project" value="UniProtKB-KW"/>
</dbReference>
<keyword evidence="3" id="KW-0677">Repeat</keyword>
<dbReference type="Gene3D" id="1.25.40.420">
    <property type="match status" value="1"/>
</dbReference>
<comment type="caution">
    <text evidence="6">The sequence shown here is derived from an EMBL/GenBank/DDBJ whole genome shotgun (WGS) entry which is preliminary data.</text>
</comment>
<evidence type="ECO:0000259" key="5">
    <source>
        <dbReference type="PROSITE" id="PS50097"/>
    </source>
</evidence>
<dbReference type="SMART" id="SM00875">
    <property type="entry name" value="BACK"/>
    <property type="match status" value="1"/>
</dbReference>
<dbReference type="InterPro" id="IPR000210">
    <property type="entry name" value="BTB/POZ_dom"/>
</dbReference>
<dbReference type="Pfam" id="PF24681">
    <property type="entry name" value="Kelch_KLHDC2_KLHL20_DRC7"/>
    <property type="match status" value="1"/>
</dbReference>
<name>A0A9Q0N4V4_9DIPT</name>
<dbReference type="AlphaFoldDB" id="A0A9Q0N4V4"/>
<dbReference type="PIRSF" id="PIRSF037037">
    <property type="entry name" value="Kelch-like_protein_gigaxonin"/>
    <property type="match status" value="1"/>
</dbReference>
<organism evidence="6 7">
    <name type="scientific">Pseudolycoriella hygida</name>
    <dbReference type="NCBI Taxonomy" id="35572"/>
    <lineage>
        <taxon>Eukaryota</taxon>
        <taxon>Metazoa</taxon>
        <taxon>Ecdysozoa</taxon>
        <taxon>Arthropoda</taxon>
        <taxon>Hexapoda</taxon>
        <taxon>Insecta</taxon>
        <taxon>Pterygota</taxon>
        <taxon>Neoptera</taxon>
        <taxon>Endopterygota</taxon>
        <taxon>Diptera</taxon>
        <taxon>Nematocera</taxon>
        <taxon>Sciaroidea</taxon>
        <taxon>Sciaridae</taxon>
        <taxon>Pseudolycoriella</taxon>
    </lineage>
</organism>
<dbReference type="PROSITE" id="PS50097">
    <property type="entry name" value="BTB"/>
    <property type="match status" value="1"/>
</dbReference>
<dbReference type="Pfam" id="PF00651">
    <property type="entry name" value="BTB"/>
    <property type="match status" value="1"/>
</dbReference>
<gene>
    <name evidence="6" type="primary">klhl26</name>
    <name evidence="6" type="ORF">Bhyg_08077</name>
</gene>
<dbReference type="SUPFAM" id="SSF54695">
    <property type="entry name" value="POZ domain"/>
    <property type="match status" value="1"/>
</dbReference>
<dbReference type="SUPFAM" id="SSF117281">
    <property type="entry name" value="Kelch motif"/>
    <property type="match status" value="1"/>
</dbReference>
<sequence>MLDTLGTPATQPKLEDNNLRIDSVLLTDQNTIFKRSNSHTIFILQEKKKYRTNVTMTGQSNWTLLHGRALNTICFESQSHPSTVLQGFNGLRSRGFLLDITLLVEGKSFRAHRAVLAAVSDYFRAMFTDAMKESTQSEIKILEVSARGMELILNYAYTSKIELDSDNILDVLSAASYVQIDAVVEACTNFLTSHLDLENCVDLATISETFCLEKLRQKCYRFICANLSEFAVTEGIKRLTWQQLNYVLSCDFPVDCKEEKVFKIVLEWIYAHKIDIKICHTLLNNIRLSDILMTDLESMLRRSRFTKELVMQTKSFALAQRKIRHTHKSNATFPITNNNNVLTNYRGMELALVNIGGFRKAGITNEITYYLPSVKKWHHLTSIPHVEQCNYGTAVRQNELYIVGGCYNVYLKEYIHPFGFRYNPISNKWFTIAPMQQDRCRFSLNFVGKYLYAIGGVSEVDDLEDTWYEEFGESNSERYDPDIDRWRYIPHLPEHRTQHAAASWLNYLYVCGGLDRSVVLSTMWRYDTMYEKWDRMPNMLGPRADHVMLEIDEHLYVCGGWYEENQAENRRLATTIDKYDPESEEWKVVTTIPTPKYHAGIIAVETKIYIIGGFYADSMFDRASSTIEFYDIVKNEWSSLDRYPQNNWECSIESLYIPKFRDDIQVQAEADVSEEATASDS</sequence>
<proteinExistence type="predicted"/>
<keyword evidence="7" id="KW-1185">Reference proteome</keyword>
<dbReference type="InterPro" id="IPR006652">
    <property type="entry name" value="Kelch_1"/>
</dbReference>
<dbReference type="PANTHER" id="PTHR45632:SF3">
    <property type="entry name" value="KELCH-LIKE PROTEIN 32"/>
    <property type="match status" value="1"/>
</dbReference>
<evidence type="ECO:0000313" key="7">
    <source>
        <dbReference type="Proteomes" id="UP001151699"/>
    </source>
</evidence>
<dbReference type="InterPro" id="IPR015915">
    <property type="entry name" value="Kelch-typ_b-propeller"/>
</dbReference>
<comment type="function">
    <text evidence="4">Probable substrate-specific adapter of an E3 ubiquitin-protein ligase complex which mediates the ubiquitination and subsequent proteasomal degradation of target proteins. May have a role in synapse differentiation and growth.</text>
</comment>
<protein>
    <recommendedName>
        <fullName evidence="1">Kelch-like protein diablo</fullName>
    </recommendedName>
</protein>
<accession>A0A9Q0N4V4</accession>
<evidence type="ECO:0000256" key="4">
    <source>
        <dbReference type="ARBA" id="ARBA00043912"/>
    </source>
</evidence>
<reference evidence="6" key="1">
    <citation type="submission" date="2022-07" db="EMBL/GenBank/DDBJ databases">
        <authorList>
            <person name="Trinca V."/>
            <person name="Uliana J.V.C."/>
            <person name="Torres T.T."/>
            <person name="Ward R.J."/>
            <person name="Monesi N."/>
        </authorList>
    </citation>
    <scope>NUCLEOTIDE SEQUENCE</scope>
    <source>
        <strain evidence="6">HSMRA1968</strain>
        <tissue evidence="6">Whole embryos</tissue>
    </source>
</reference>
<dbReference type="PANTHER" id="PTHR45632">
    <property type="entry name" value="LD33804P"/>
    <property type="match status" value="1"/>
</dbReference>
<dbReference type="Proteomes" id="UP001151699">
    <property type="component" value="Chromosome B"/>
</dbReference>
<feature type="domain" description="BTB" evidence="5">
    <location>
        <begin position="98"/>
        <end position="165"/>
    </location>
</feature>
<dbReference type="Gene3D" id="3.30.710.10">
    <property type="entry name" value="Potassium Channel Kv1.1, Chain A"/>
    <property type="match status" value="1"/>
</dbReference>
<evidence type="ECO:0000256" key="3">
    <source>
        <dbReference type="ARBA" id="ARBA00022737"/>
    </source>
</evidence>
<dbReference type="Pfam" id="PF07707">
    <property type="entry name" value="BACK"/>
    <property type="match status" value="1"/>
</dbReference>
<dbReference type="Pfam" id="PF01344">
    <property type="entry name" value="Kelch_1"/>
    <property type="match status" value="1"/>
</dbReference>
<evidence type="ECO:0000256" key="2">
    <source>
        <dbReference type="ARBA" id="ARBA00022441"/>
    </source>
</evidence>
<dbReference type="SMART" id="SM00612">
    <property type="entry name" value="Kelch"/>
    <property type="match status" value="5"/>
</dbReference>
<dbReference type="EMBL" id="WJQU01000002">
    <property type="protein sequence ID" value="KAJ6643121.1"/>
    <property type="molecule type" value="Genomic_DNA"/>
</dbReference>
<dbReference type="InterPro" id="IPR011705">
    <property type="entry name" value="BACK"/>
</dbReference>
<keyword evidence="2" id="KW-0880">Kelch repeat</keyword>
<dbReference type="SMART" id="SM00225">
    <property type="entry name" value="BTB"/>
    <property type="match status" value="1"/>
</dbReference>
<evidence type="ECO:0000313" key="6">
    <source>
        <dbReference type="EMBL" id="KAJ6643121.1"/>
    </source>
</evidence>
<evidence type="ECO:0000256" key="1">
    <source>
        <dbReference type="ARBA" id="ARBA00013699"/>
    </source>
</evidence>
<dbReference type="InterPro" id="IPR017096">
    <property type="entry name" value="BTB-kelch_protein"/>
</dbReference>